<proteinExistence type="inferred from homology"/>
<name>A0A7T0G0T0_9BACT</name>
<evidence type="ECO:0000259" key="6">
    <source>
        <dbReference type="Pfam" id="PF01212"/>
    </source>
</evidence>
<dbReference type="PANTHER" id="PTHR48097">
    <property type="entry name" value="L-THREONINE ALDOLASE-RELATED"/>
    <property type="match status" value="1"/>
</dbReference>
<feature type="domain" description="Aromatic amino acid beta-eliminating lyase/threonine aldolase" evidence="6">
    <location>
        <begin position="5"/>
        <end position="289"/>
    </location>
</feature>
<dbReference type="GO" id="GO:0008732">
    <property type="term" value="F:L-allo-threonine aldolase activity"/>
    <property type="evidence" value="ECO:0007669"/>
    <property type="project" value="TreeGrafter"/>
</dbReference>
<dbReference type="KEGG" id="nli:G3M70_12870"/>
<accession>A0A7T0G0T0</accession>
<evidence type="ECO:0000313" key="7">
    <source>
        <dbReference type="EMBL" id="QPJ62719.1"/>
    </source>
</evidence>
<dbReference type="InterPro" id="IPR023603">
    <property type="entry name" value="Low_specificity_L-TA-like"/>
</dbReference>
<evidence type="ECO:0000256" key="2">
    <source>
        <dbReference type="ARBA" id="ARBA00006966"/>
    </source>
</evidence>
<dbReference type="AlphaFoldDB" id="A0A7T0G0T0"/>
<dbReference type="FunFam" id="3.90.1150.10:FF:000041">
    <property type="entry name" value="Low-specificity L-threonine aldolase"/>
    <property type="match status" value="1"/>
</dbReference>
<dbReference type="SUPFAM" id="SSF53383">
    <property type="entry name" value="PLP-dependent transferases"/>
    <property type="match status" value="1"/>
</dbReference>
<comment type="cofactor">
    <cofactor evidence="1">
        <name>pyridoxal 5'-phosphate</name>
        <dbReference type="ChEBI" id="CHEBI:597326"/>
    </cofactor>
</comment>
<evidence type="ECO:0000256" key="1">
    <source>
        <dbReference type="ARBA" id="ARBA00001933"/>
    </source>
</evidence>
<dbReference type="InterPro" id="IPR015422">
    <property type="entry name" value="PyrdxlP-dep_Trfase_small"/>
</dbReference>
<keyword evidence="3" id="KW-0663">Pyridoxal phosphate</keyword>
<feature type="modified residue" description="N6-(pyridoxal phosphate)lysine" evidence="5">
    <location>
        <position position="202"/>
    </location>
</feature>
<evidence type="ECO:0000256" key="4">
    <source>
        <dbReference type="ARBA" id="ARBA00023239"/>
    </source>
</evidence>
<dbReference type="EMBL" id="CP048685">
    <property type="protein sequence ID" value="QPJ62719.1"/>
    <property type="molecule type" value="Genomic_DNA"/>
</dbReference>
<dbReference type="InterPro" id="IPR015421">
    <property type="entry name" value="PyrdxlP-dep_Trfase_major"/>
</dbReference>
<comment type="similarity">
    <text evidence="2">Belongs to the threonine aldolase family.</text>
</comment>
<evidence type="ECO:0000313" key="8">
    <source>
        <dbReference type="Proteomes" id="UP000594688"/>
    </source>
</evidence>
<dbReference type="NCBIfam" id="NF041359">
    <property type="entry name" value="GntG_guanitoxin"/>
    <property type="match status" value="1"/>
</dbReference>
<evidence type="ECO:0000256" key="5">
    <source>
        <dbReference type="PIRSR" id="PIRSR017617-1"/>
    </source>
</evidence>
<dbReference type="InterPro" id="IPR001597">
    <property type="entry name" value="ArAA_b-elim_lyase/Thr_aldolase"/>
</dbReference>
<dbReference type="Proteomes" id="UP000594688">
    <property type="component" value="Chromosome"/>
</dbReference>
<dbReference type="FunFam" id="3.40.640.10:FF:000030">
    <property type="entry name" value="Low-specificity L-threonine aldolase"/>
    <property type="match status" value="1"/>
</dbReference>
<dbReference type="Pfam" id="PF01212">
    <property type="entry name" value="Beta_elim_lyase"/>
    <property type="match status" value="1"/>
</dbReference>
<evidence type="ECO:0000256" key="3">
    <source>
        <dbReference type="ARBA" id="ARBA00022898"/>
    </source>
</evidence>
<dbReference type="GO" id="GO:0006545">
    <property type="term" value="P:glycine biosynthetic process"/>
    <property type="evidence" value="ECO:0007669"/>
    <property type="project" value="TreeGrafter"/>
</dbReference>
<reference evidence="7 8" key="1">
    <citation type="submission" date="2020-02" db="EMBL/GenBank/DDBJ databases">
        <title>Genomic and physiological characterization of two novel Nitrospinaceae genera.</title>
        <authorList>
            <person name="Mueller A.J."/>
            <person name="Jung M.-Y."/>
            <person name="Strachan C.R."/>
            <person name="Herbold C.W."/>
            <person name="Kirkegaard R.H."/>
            <person name="Daims H."/>
        </authorList>
    </citation>
    <scope>NUCLEOTIDE SEQUENCE [LARGE SCALE GENOMIC DNA]</scope>
    <source>
        <strain evidence="7">EB</strain>
    </source>
</reference>
<protein>
    <submittedName>
        <fullName evidence="7">Low-specificity L-threonine aldolase</fullName>
        <ecNumber evidence="7">4.1.2.48</ecNumber>
    </submittedName>
</protein>
<dbReference type="CDD" id="cd06502">
    <property type="entry name" value="TA_like"/>
    <property type="match status" value="1"/>
</dbReference>
<sequence length="347" mass="37359">MPSIDLRSDTVTQPTDAMREAMAKANVGDDVLDEDPTVHELQDLAADMLGKEAALFVPSGTMGNLISVLAHCGRGDEILLGDRSHIFLNEVGGVAAFGGVHPRTLPNESDGTLPLDLIRQSVRAPDLHYPPTRLLCLENTHNYCNGSPLSGDYMREAKLLAEQTALNVHLDGARLFNAAVALGIDVKDLTCHVDSVVVCLSKGLSAPVGSLMAGNHDFIDCSRKLRKMAGGGMRQAGHLAAAGLISLKEQVHRLGEDHQNAKTLAEGIAAIKGLAINTDEVKTNIIFFKMENTGISPGKFVGLLKENGILILEIEPFVFRAVTHRQITPELISRALDVMQRVLKTNK</sequence>
<dbReference type="GO" id="GO:0005829">
    <property type="term" value="C:cytosol"/>
    <property type="evidence" value="ECO:0007669"/>
    <property type="project" value="TreeGrafter"/>
</dbReference>
<gene>
    <name evidence="7" type="primary">ltaE</name>
    <name evidence="7" type="ORF">G3M70_12870</name>
</gene>
<dbReference type="InterPro" id="IPR015424">
    <property type="entry name" value="PyrdxlP-dep_Trfase"/>
</dbReference>
<dbReference type="PIRSF" id="PIRSF017617">
    <property type="entry name" value="Thr_aldolase"/>
    <property type="match status" value="1"/>
</dbReference>
<dbReference type="NCBIfam" id="NF007825">
    <property type="entry name" value="PRK10534.1"/>
    <property type="match status" value="1"/>
</dbReference>
<keyword evidence="4 7" id="KW-0456">Lyase</keyword>
<dbReference type="Gene3D" id="3.40.640.10">
    <property type="entry name" value="Type I PLP-dependent aspartate aminotransferase-like (Major domain)"/>
    <property type="match status" value="1"/>
</dbReference>
<dbReference type="GO" id="GO:0006567">
    <property type="term" value="P:L-threonine catabolic process"/>
    <property type="evidence" value="ECO:0007669"/>
    <property type="project" value="TreeGrafter"/>
</dbReference>
<dbReference type="PANTHER" id="PTHR48097:SF9">
    <property type="entry name" value="L-THREONINE ALDOLASE"/>
    <property type="match status" value="1"/>
</dbReference>
<dbReference type="Gene3D" id="3.90.1150.10">
    <property type="entry name" value="Aspartate Aminotransferase, domain 1"/>
    <property type="match status" value="1"/>
</dbReference>
<organism evidence="7 8">
    <name type="scientific">Candidatus Nitronauta litoralis</name>
    <dbReference type="NCBI Taxonomy" id="2705533"/>
    <lineage>
        <taxon>Bacteria</taxon>
        <taxon>Pseudomonadati</taxon>
        <taxon>Nitrospinota/Tectimicrobiota group</taxon>
        <taxon>Nitrospinota</taxon>
        <taxon>Nitrospinia</taxon>
        <taxon>Nitrospinales</taxon>
        <taxon>Nitrospinaceae</taxon>
        <taxon>Candidatus Nitronauta</taxon>
    </lineage>
</organism>
<dbReference type="EC" id="4.1.2.48" evidence="7"/>